<evidence type="ECO:0000313" key="6">
    <source>
        <dbReference type="Proteomes" id="UP000265515"/>
    </source>
</evidence>
<sequence length="345" mass="38576">MANRQCYNCGQLGHLSRFCPLPYRRFTFSSPAAAPTNPSTTLVTVPSTPAVNVPVAGGSGGYGGGLRPRVESLEASLAGIKAHQDAEIAKERAKKEEEEHLKKEKEEEERRLQEKKARENFQDEMRSEIGTKLDSVRELLESKKGNNGDEVAKLRVEIEGLRAMLRTGQVASTSESTFDRYKRELEDDKARSDRRLATMEEEIARLRTLNEEVNAAADVWKNEALRPGNKRGSVVVTATPVPGTRTRAHMETVVSPAVHDLKLKEKVEHQEHEIELLKEWRLRELNRRGQAEQEVDRLKEKMARLVVERSTPMASNLKARLDKAATTTEKEGGQGVADESQTDSG</sequence>
<dbReference type="Gene3D" id="4.10.60.10">
    <property type="entry name" value="Zinc finger, CCHC-type"/>
    <property type="match status" value="1"/>
</dbReference>
<keyword evidence="6" id="KW-1185">Reference proteome</keyword>
<dbReference type="Pfam" id="PF00098">
    <property type="entry name" value="zf-CCHC"/>
    <property type="match status" value="1"/>
</dbReference>
<evidence type="ECO:0000256" key="1">
    <source>
        <dbReference type="PROSITE-ProRule" id="PRU00047"/>
    </source>
</evidence>
<protein>
    <recommendedName>
        <fullName evidence="4">CCHC-type domain-containing protein</fullName>
    </recommendedName>
</protein>
<dbReference type="PROSITE" id="PS50158">
    <property type="entry name" value="ZF_CCHC"/>
    <property type="match status" value="1"/>
</dbReference>
<accession>A0A388K6G3</accession>
<feature type="coiled-coil region" evidence="2">
    <location>
        <begin position="182"/>
        <end position="223"/>
    </location>
</feature>
<feature type="region of interest" description="Disordered" evidence="3">
    <location>
        <begin position="317"/>
        <end position="345"/>
    </location>
</feature>
<dbReference type="SMART" id="SM00343">
    <property type="entry name" value="ZnF_C2HC"/>
    <property type="match status" value="1"/>
</dbReference>
<name>A0A388K6G3_CHABU</name>
<keyword evidence="1" id="KW-0479">Metal-binding</keyword>
<dbReference type="GO" id="GO:0003676">
    <property type="term" value="F:nucleic acid binding"/>
    <property type="evidence" value="ECO:0007669"/>
    <property type="project" value="InterPro"/>
</dbReference>
<feature type="region of interest" description="Disordered" evidence="3">
    <location>
        <begin position="90"/>
        <end position="117"/>
    </location>
</feature>
<dbReference type="AlphaFoldDB" id="A0A388K6G3"/>
<gene>
    <name evidence="5" type="ORF">CBR_g51502</name>
</gene>
<dbReference type="GO" id="GO:0008270">
    <property type="term" value="F:zinc ion binding"/>
    <property type="evidence" value="ECO:0007669"/>
    <property type="project" value="UniProtKB-KW"/>
</dbReference>
<comment type="caution">
    <text evidence="5">The sequence shown here is derived from an EMBL/GenBank/DDBJ whole genome shotgun (WGS) entry which is preliminary data.</text>
</comment>
<evidence type="ECO:0000313" key="5">
    <source>
        <dbReference type="EMBL" id="GBG65619.1"/>
    </source>
</evidence>
<keyword evidence="1" id="KW-0862">Zinc</keyword>
<keyword evidence="2" id="KW-0175">Coiled coil</keyword>
<dbReference type="EMBL" id="BFEA01000063">
    <property type="protein sequence ID" value="GBG65619.1"/>
    <property type="molecule type" value="Genomic_DNA"/>
</dbReference>
<organism evidence="5 6">
    <name type="scientific">Chara braunii</name>
    <name type="common">Braun's stonewort</name>
    <dbReference type="NCBI Taxonomy" id="69332"/>
    <lineage>
        <taxon>Eukaryota</taxon>
        <taxon>Viridiplantae</taxon>
        <taxon>Streptophyta</taxon>
        <taxon>Charophyceae</taxon>
        <taxon>Charales</taxon>
        <taxon>Characeae</taxon>
        <taxon>Chara</taxon>
    </lineage>
</organism>
<evidence type="ECO:0000256" key="2">
    <source>
        <dbReference type="SAM" id="Coils"/>
    </source>
</evidence>
<dbReference type="InterPro" id="IPR036875">
    <property type="entry name" value="Znf_CCHC_sf"/>
</dbReference>
<evidence type="ECO:0000256" key="3">
    <source>
        <dbReference type="SAM" id="MobiDB-lite"/>
    </source>
</evidence>
<proteinExistence type="predicted"/>
<feature type="coiled-coil region" evidence="2">
    <location>
        <begin position="281"/>
        <end position="308"/>
    </location>
</feature>
<evidence type="ECO:0000259" key="4">
    <source>
        <dbReference type="PROSITE" id="PS50158"/>
    </source>
</evidence>
<reference evidence="5 6" key="1">
    <citation type="journal article" date="2018" name="Cell">
        <title>The Chara Genome: Secondary Complexity and Implications for Plant Terrestrialization.</title>
        <authorList>
            <person name="Nishiyama T."/>
            <person name="Sakayama H."/>
            <person name="Vries J.D."/>
            <person name="Buschmann H."/>
            <person name="Saint-Marcoux D."/>
            <person name="Ullrich K.K."/>
            <person name="Haas F.B."/>
            <person name="Vanderstraeten L."/>
            <person name="Becker D."/>
            <person name="Lang D."/>
            <person name="Vosolsobe S."/>
            <person name="Rombauts S."/>
            <person name="Wilhelmsson P.K.I."/>
            <person name="Janitza P."/>
            <person name="Kern R."/>
            <person name="Heyl A."/>
            <person name="Rumpler F."/>
            <person name="Villalobos L.I.A.C."/>
            <person name="Clay J.M."/>
            <person name="Skokan R."/>
            <person name="Toyoda A."/>
            <person name="Suzuki Y."/>
            <person name="Kagoshima H."/>
            <person name="Schijlen E."/>
            <person name="Tajeshwar N."/>
            <person name="Catarino B."/>
            <person name="Hetherington A.J."/>
            <person name="Saltykova A."/>
            <person name="Bonnot C."/>
            <person name="Breuninger H."/>
            <person name="Symeonidi A."/>
            <person name="Radhakrishnan G.V."/>
            <person name="Van Nieuwerburgh F."/>
            <person name="Deforce D."/>
            <person name="Chang C."/>
            <person name="Karol K.G."/>
            <person name="Hedrich R."/>
            <person name="Ulvskov P."/>
            <person name="Glockner G."/>
            <person name="Delwiche C.F."/>
            <person name="Petrasek J."/>
            <person name="Van de Peer Y."/>
            <person name="Friml J."/>
            <person name="Beilby M."/>
            <person name="Dolan L."/>
            <person name="Kohara Y."/>
            <person name="Sugano S."/>
            <person name="Fujiyama A."/>
            <person name="Delaux P.-M."/>
            <person name="Quint M."/>
            <person name="TheiBen G."/>
            <person name="Hagemann M."/>
            <person name="Harholt J."/>
            <person name="Dunand C."/>
            <person name="Zachgo S."/>
            <person name="Langdale J."/>
            <person name="Maumus F."/>
            <person name="Straeten D.V.D."/>
            <person name="Gould S.B."/>
            <person name="Rensing S.A."/>
        </authorList>
    </citation>
    <scope>NUCLEOTIDE SEQUENCE [LARGE SCALE GENOMIC DNA]</scope>
    <source>
        <strain evidence="5 6">S276</strain>
    </source>
</reference>
<feature type="compositionally biased region" description="Basic and acidic residues" evidence="3">
    <location>
        <begin position="319"/>
        <end position="332"/>
    </location>
</feature>
<dbReference type="Gramene" id="GBG65619">
    <property type="protein sequence ID" value="GBG65619"/>
    <property type="gene ID" value="CBR_g51502"/>
</dbReference>
<dbReference type="InterPro" id="IPR001878">
    <property type="entry name" value="Znf_CCHC"/>
</dbReference>
<keyword evidence="1" id="KW-0863">Zinc-finger</keyword>
<dbReference type="Proteomes" id="UP000265515">
    <property type="component" value="Unassembled WGS sequence"/>
</dbReference>
<dbReference type="SUPFAM" id="SSF57756">
    <property type="entry name" value="Retrovirus zinc finger-like domains"/>
    <property type="match status" value="1"/>
</dbReference>
<feature type="domain" description="CCHC-type" evidence="4">
    <location>
        <begin position="6"/>
        <end position="20"/>
    </location>
</feature>